<dbReference type="GO" id="GO:0000981">
    <property type="term" value="F:DNA-binding transcription factor activity, RNA polymerase II-specific"/>
    <property type="evidence" value="ECO:0007669"/>
    <property type="project" value="InterPro"/>
</dbReference>
<dbReference type="InterPro" id="IPR050815">
    <property type="entry name" value="TF_fung"/>
</dbReference>
<gene>
    <name evidence="9" type="ORF">TSTA_093920</name>
</gene>
<dbReference type="InterPro" id="IPR007219">
    <property type="entry name" value="XnlR_reg_dom"/>
</dbReference>
<evidence type="ECO:0000256" key="6">
    <source>
        <dbReference type="ARBA" id="ARBA00023242"/>
    </source>
</evidence>
<dbReference type="AlphaFoldDB" id="B8M1Q9"/>
<dbReference type="PANTHER" id="PTHR47338">
    <property type="entry name" value="ZN(II)2CYS6 TRANSCRIPTION FACTOR (EUROFUNG)-RELATED"/>
    <property type="match status" value="1"/>
</dbReference>
<dbReference type="PhylomeDB" id="B8M1Q9"/>
<dbReference type="PANTHER" id="PTHR47338:SF6">
    <property type="entry name" value="ZN(II)2CYS6 TRANSCRIPTION FACTOR (EUROFUNG)"/>
    <property type="match status" value="1"/>
</dbReference>
<dbReference type="InterPro" id="IPR036864">
    <property type="entry name" value="Zn2-C6_fun-type_DNA-bd_sf"/>
</dbReference>
<dbReference type="eggNOG" id="ENOG502SJQG">
    <property type="taxonomic scope" value="Eukaryota"/>
</dbReference>
<name>B8M1Q9_TALSN</name>
<feature type="compositionally biased region" description="Low complexity" evidence="7">
    <location>
        <begin position="109"/>
        <end position="122"/>
    </location>
</feature>
<dbReference type="GO" id="GO:0006351">
    <property type="term" value="P:DNA-templated transcription"/>
    <property type="evidence" value="ECO:0007669"/>
    <property type="project" value="InterPro"/>
</dbReference>
<evidence type="ECO:0000259" key="8">
    <source>
        <dbReference type="PROSITE" id="PS50048"/>
    </source>
</evidence>
<dbReference type="GO" id="GO:0003677">
    <property type="term" value="F:DNA binding"/>
    <property type="evidence" value="ECO:0007669"/>
    <property type="project" value="UniProtKB-KW"/>
</dbReference>
<keyword evidence="6" id="KW-0539">Nucleus</keyword>
<dbReference type="SMART" id="SM00066">
    <property type="entry name" value="GAL4"/>
    <property type="match status" value="1"/>
</dbReference>
<evidence type="ECO:0000256" key="7">
    <source>
        <dbReference type="SAM" id="MobiDB-lite"/>
    </source>
</evidence>
<evidence type="ECO:0000313" key="9">
    <source>
        <dbReference type="EMBL" id="EED22146.1"/>
    </source>
</evidence>
<feature type="region of interest" description="Disordered" evidence="7">
    <location>
        <begin position="580"/>
        <end position="654"/>
    </location>
</feature>
<protein>
    <submittedName>
        <fullName evidence="9">C6 transcription factor, putative</fullName>
    </submittedName>
</protein>
<evidence type="ECO:0000313" key="10">
    <source>
        <dbReference type="Proteomes" id="UP000001745"/>
    </source>
</evidence>
<dbReference type="Gene3D" id="4.10.240.10">
    <property type="entry name" value="Zn(2)-C6 fungal-type DNA-binding domain"/>
    <property type="match status" value="1"/>
</dbReference>
<dbReference type="RefSeq" id="XP_002479109.1">
    <property type="nucleotide sequence ID" value="XM_002479064.1"/>
</dbReference>
<feature type="compositionally biased region" description="Polar residues" evidence="7">
    <location>
        <begin position="73"/>
        <end position="87"/>
    </location>
</feature>
<keyword evidence="5" id="KW-0804">Transcription</keyword>
<dbReference type="STRING" id="441959.B8M1Q9"/>
<dbReference type="PROSITE" id="PS00463">
    <property type="entry name" value="ZN2_CY6_FUNGAL_1"/>
    <property type="match status" value="1"/>
</dbReference>
<feature type="compositionally biased region" description="Basic and acidic residues" evidence="7">
    <location>
        <begin position="598"/>
        <end position="613"/>
    </location>
</feature>
<dbReference type="PROSITE" id="PS50048">
    <property type="entry name" value="ZN2_CY6_FUNGAL_2"/>
    <property type="match status" value="1"/>
</dbReference>
<dbReference type="Pfam" id="PF04082">
    <property type="entry name" value="Fungal_trans"/>
    <property type="match status" value="1"/>
</dbReference>
<sequence>MPDNRSRVVKRVQYSCDNCRRKKIRCPGEKPACSTCTRLHQTCRYNDAGVISTRSSERLAQLEEKMQLMLEKSASQSNSDHTYTSDQPETRPDLLPSSHPQHILPRNQESQSMEVSSSSESEPLPPRNVILEIVELYFRFCHRQPLWLFEREELSSPEDIAEELVFSLLALTVRFSTTTYFASRSHQQLAQRYGEVARGLTMFRIAQGAVQMSTIQSLCLLAFANFTTMETHLAWFHIYMATSLANMADMNIETHKESSSSSEESRRRLFYSIYILNQTYAPRSMLLNMLDDIENPKYVEPKRDISQESGQVPPLNPKDSISITQTDENGRAGIWTYVVQQASLWREVRGYVAQCADGHPKPPWSPESGYTVIGAHLMNLETSFPTHHRYDAVKFLDRSTTELQQNRDYWSPWLRIQFVYHAIHSMLNHPFLYSSRPHQSVQMSVPNTFWKTSSEQALLHSTWTVRLIDMVWEKDYRVSDPFLGYCAAVAATTHIYYCRASDIRVRTSAQSKLGKCMRFVDELGTVWPVCQAMYDKLDSLVQSALNSESQKDNESSVQRTVSINTGLMWDILDHACGKSTPGSSGRGLFDPSFVQDKSPSRVRLEKRTKRDGQDQQSDGSDTDDVVETQIFHHPNPATDIDTSNGGQEFPPYSGASARRIRSQSNVNQHVTPNVERSTHSAPATERVVVNQNQQEEQQDTSAMITWPADDMWMSASMINVSQDPFLRFQDHDIPWTGSWDVGNL</sequence>
<reference evidence="10" key="1">
    <citation type="journal article" date="2015" name="Genome Announc.">
        <title>Genome sequence of the AIDS-associated pathogen Penicillium marneffei (ATCC18224) and its near taxonomic relative Talaromyces stipitatus (ATCC10500).</title>
        <authorList>
            <person name="Nierman W.C."/>
            <person name="Fedorova-Abrams N.D."/>
            <person name="Andrianopoulos A."/>
        </authorList>
    </citation>
    <scope>NUCLEOTIDE SEQUENCE [LARGE SCALE GENOMIC DNA]</scope>
    <source>
        <strain evidence="10">ATCC 10500 / CBS 375.48 / QM 6759 / NRRL 1006</strain>
    </source>
</reference>
<dbReference type="OrthoDB" id="426882at2759"/>
<dbReference type="InterPro" id="IPR001138">
    <property type="entry name" value="Zn2Cys6_DnaBD"/>
</dbReference>
<keyword evidence="4" id="KW-0238">DNA-binding</keyword>
<dbReference type="GO" id="GO:0008270">
    <property type="term" value="F:zinc ion binding"/>
    <property type="evidence" value="ECO:0007669"/>
    <property type="project" value="InterPro"/>
</dbReference>
<organism evidence="9 10">
    <name type="scientific">Talaromyces stipitatus (strain ATCC 10500 / CBS 375.48 / QM 6759 / NRRL 1006)</name>
    <name type="common">Penicillium stipitatum</name>
    <dbReference type="NCBI Taxonomy" id="441959"/>
    <lineage>
        <taxon>Eukaryota</taxon>
        <taxon>Fungi</taxon>
        <taxon>Dikarya</taxon>
        <taxon>Ascomycota</taxon>
        <taxon>Pezizomycotina</taxon>
        <taxon>Eurotiomycetes</taxon>
        <taxon>Eurotiomycetidae</taxon>
        <taxon>Eurotiales</taxon>
        <taxon>Trichocomaceae</taxon>
        <taxon>Talaromyces</taxon>
        <taxon>Talaromyces sect. Talaromyces</taxon>
    </lineage>
</organism>
<keyword evidence="2" id="KW-0479">Metal-binding</keyword>
<dbReference type="EMBL" id="EQ962653">
    <property type="protein sequence ID" value="EED22146.1"/>
    <property type="molecule type" value="Genomic_DNA"/>
</dbReference>
<evidence type="ECO:0000256" key="3">
    <source>
        <dbReference type="ARBA" id="ARBA00023015"/>
    </source>
</evidence>
<keyword evidence="3" id="KW-0805">Transcription regulation</keyword>
<dbReference type="Pfam" id="PF00172">
    <property type="entry name" value="Zn_clus"/>
    <property type="match status" value="1"/>
</dbReference>
<evidence type="ECO:0000256" key="1">
    <source>
        <dbReference type="ARBA" id="ARBA00004123"/>
    </source>
</evidence>
<evidence type="ECO:0000256" key="4">
    <source>
        <dbReference type="ARBA" id="ARBA00023125"/>
    </source>
</evidence>
<dbReference type="CDD" id="cd00067">
    <property type="entry name" value="GAL4"/>
    <property type="match status" value="1"/>
</dbReference>
<dbReference type="Proteomes" id="UP000001745">
    <property type="component" value="Unassembled WGS sequence"/>
</dbReference>
<evidence type="ECO:0000256" key="2">
    <source>
        <dbReference type="ARBA" id="ARBA00022723"/>
    </source>
</evidence>
<accession>B8M1Q9</accession>
<evidence type="ECO:0000256" key="5">
    <source>
        <dbReference type="ARBA" id="ARBA00023163"/>
    </source>
</evidence>
<proteinExistence type="predicted"/>
<dbReference type="OMA" id="YMHELET"/>
<dbReference type="CDD" id="cd12148">
    <property type="entry name" value="fungal_TF_MHR"/>
    <property type="match status" value="1"/>
</dbReference>
<dbReference type="InParanoid" id="B8M1Q9"/>
<feature type="region of interest" description="Disordered" evidence="7">
    <location>
        <begin position="71"/>
        <end position="124"/>
    </location>
</feature>
<dbReference type="SUPFAM" id="SSF57701">
    <property type="entry name" value="Zn2/Cys6 DNA-binding domain"/>
    <property type="match status" value="1"/>
</dbReference>
<comment type="subcellular location">
    <subcellularLocation>
        <location evidence="1">Nucleus</location>
    </subcellularLocation>
</comment>
<dbReference type="GeneID" id="8103720"/>
<dbReference type="VEuPathDB" id="FungiDB:TSTA_093920"/>
<keyword evidence="10" id="KW-1185">Reference proteome</keyword>
<dbReference type="HOGENOM" id="CLU_015161_2_1_1"/>
<dbReference type="GO" id="GO:0005634">
    <property type="term" value="C:nucleus"/>
    <property type="evidence" value="ECO:0007669"/>
    <property type="project" value="UniProtKB-SubCell"/>
</dbReference>
<feature type="domain" description="Zn(2)-C6 fungal-type" evidence="8">
    <location>
        <begin position="15"/>
        <end position="45"/>
    </location>
</feature>